<comment type="cofactor">
    <cofactor evidence="1 6">
        <name>pyridoxal 5'-phosphate</name>
        <dbReference type="ChEBI" id="CHEBI:597326"/>
    </cofactor>
</comment>
<keyword evidence="7" id="KW-0472">Membrane</keyword>
<dbReference type="SUPFAM" id="SSF53383">
    <property type="entry name" value="PLP-dependent transferases"/>
    <property type="match status" value="2"/>
</dbReference>
<keyword evidence="3" id="KW-0210">Decarboxylase</keyword>
<dbReference type="GO" id="GO:0016831">
    <property type="term" value="F:carboxy-lyase activity"/>
    <property type="evidence" value="ECO:0007669"/>
    <property type="project" value="UniProtKB-KW"/>
</dbReference>
<dbReference type="PRINTS" id="PR00800">
    <property type="entry name" value="YHDCRBOXLASE"/>
</dbReference>
<protein>
    <submittedName>
        <fullName evidence="8">Uncharacterized protein</fullName>
    </submittedName>
</protein>
<evidence type="ECO:0000313" key="9">
    <source>
        <dbReference type="Proteomes" id="UP001168098"/>
    </source>
</evidence>
<dbReference type="GO" id="GO:0006520">
    <property type="term" value="P:amino acid metabolic process"/>
    <property type="evidence" value="ECO:0007669"/>
    <property type="project" value="InterPro"/>
</dbReference>
<accession>A0AA39E1G5</accession>
<dbReference type="InterPro" id="IPR015421">
    <property type="entry name" value="PyrdxlP-dep_Trfase_major"/>
</dbReference>
<feature type="transmembrane region" description="Helical" evidence="7">
    <location>
        <begin position="263"/>
        <end position="285"/>
    </location>
</feature>
<dbReference type="PANTHER" id="PTHR11999">
    <property type="entry name" value="GROUP II PYRIDOXAL-5-PHOSPHATE DECARBOXYLASE"/>
    <property type="match status" value="1"/>
</dbReference>
<evidence type="ECO:0000256" key="2">
    <source>
        <dbReference type="ARBA" id="ARBA00009533"/>
    </source>
</evidence>
<dbReference type="GO" id="GO:0019752">
    <property type="term" value="P:carboxylic acid metabolic process"/>
    <property type="evidence" value="ECO:0007669"/>
    <property type="project" value="InterPro"/>
</dbReference>
<dbReference type="InterPro" id="IPR010977">
    <property type="entry name" value="Aromatic_deC"/>
</dbReference>
<evidence type="ECO:0000256" key="4">
    <source>
        <dbReference type="ARBA" id="ARBA00022898"/>
    </source>
</evidence>
<name>A0AA39E1G5_VITRO</name>
<dbReference type="AlphaFoldDB" id="A0AA39E1G5"/>
<dbReference type="InterPro" id="IPR015422">
    <property type="entry name" value="PyrdxlP-dep_Trfase_small"/>
</dbReference>
<evidence type="ECO:0000313" key="8">
    <source>
        <dbReference type="EMBL" id="KAJ9703165.1"/>
    </source>
</evidence>
<organism evidence="8 9">
    <name type="scientific">Vitis rotundifolia</name>
    <name type="common">Muscadine grape</name>
    <dbReference type="NCBI Taxonomy" id="103349"/>
    <lineage>
        <taxon>Eukaryota</taxon>
        <taxon>Viridiplantae</taxon>
        <taxon>Streptophyta</taxon>
        <taxon>Embryophyta</taxon>
        <taxon>Tracheophyta</taxon>
        <taxon>Spermatophyta</taxon>
        <taxon>Magnoliopsida</taxon>
        <taxon>eudicotyledons</taxon>
        <taxon>Gunneridae</taxon>
        <taxon>Pentapetalae</taxon>
        <taxon>rosids</taxon>
        <taxon>Vitales</taxon>
        <taxon>Vitaceae</taxon>
        <taxon>Viteae</taxon>
        <taxon>Vitis</taxon>
    </lineage>
</organism>
<dbReference type="InterPro" id="IPR002129">
    <property type="entry name" value="PyrdxlP-dep_de-COase"/>
</dbReference>
<keyword evidence="9" id="KW-1185">Reference proteome</keyword>
<dbReference type="GO" id="GO:0005737">
    <property type="term" value="C:cytoplasm"/>
    <property type="evidence" value="ECO:0007669"/>
    <property type="project" value="TreeGrafter"/>
</dbReference>
<dbReference type="PANTHER" id="PTHR11999:SF169">
    <property type="entry name" value="TYROSINE DECARBOXYLASE 1-LIKE"/>
    <property type="match status" value="1"/>
</dbReference>
<sequence length="298" mass="33871">MVVNFIVDYYKNVSKYPIQSQVDFGYLVHHGPDSAPYFREPLESILKDVSDSIILGLTHWQSPNFFGHFQAKLALLAFLVTCSTLALIASSHHFQFILMEEDVKAGLIPMFICTTLGTTTTKVVDPIKELGQVTRDFKVWLHIDAAYVSSALELADSINMNLHKWFLTNLDYCCLRIKKPRLLTDSLSLNPEILRNNASKTKYGFSNLMFHIRSNDNLAKQFEAHVGKDHRFKIMAPRKFALVCFKLKPKQEKKGRELKSRPLMVVNKMGGAFMTHVVVGGIYIAHCAVSSTLTKTRW</sequence>
<comment type="caution">
    <text evidence="8">The sequence shown here is derived from an EMBL/GenBank/DDBJ whole genome shotgun (WGS) entry which is preliminary data.</text>
</comment>
<evidence type="ECO:0000256" key="1">
    <source>
        <dbReference type="ARBA" id="ARBA00001933"/>
    </source>
</evidence>
<evidence type="ECO:0000256" key="5">
    <source>
        <dbReference type="ARBA" id="ARBA00023239"/>
    </source>
</evidence>
<dbReference type="Pfam" id="PF00282">
    <property type="entry name" value="Pyridoxal_deC"/>
    <property type="match status" value="1"/>
</dbReference>
<keyword evidence="7" id="KW-0812">Transmembrane</keyword>
<reference evidence="8 9" key="1">
    <citation type="journal article" date="2023" name="BMC Biotechnol.">
        <title>Vitis rotundifolia cv Carlos genome sequencing.</title>
        <authorList>
            <person name="Huff M."/>
            <person name="Hulse-Kemp A."/>
            <person name="Scheffler B."/>
            <person name="Youngblood R."/>
            <person name="Simpson S."/>
            <person name="Babiker E."/>
            <person name="Staton M."/>
        </authorList>
    </citation>
    <scope>NUCLEOTIDE SEQUENCE [LARGE SCALE GENOMIC DNA]</scope>
    <source>
        <tissue evidence="8">Leaf</tissue>
    </source>
</reference>
<evidence type="ECO:0000256" key="7">
    <source>
        <dbReference type="SAM" id="Phobius"/>
    </source>
</evidence>
<proteinExistence type="inferred from homology"/>
<dbReference type="Gene3D" id="3.40.640.10">
    <property type="entry name" value="Type I PLP-dependent aspartate aminotransferase-like (Major domain)"/>
    <property type="match status" value="1"/>
</dbReference>
<evidence type="ECO:0000256" key="3">
    <source>
        <dbReference type="ARBA" id="ARBA00022793"/>
    </source>
</evidence>
<comment type="similarity">
    <text evidence="2 6">Belongs to the group II decarboxylase family.</text>
</comment>
<keyword evidence="5 6" id="KW-0456">Lyase</keyword>
<keyword evidence="7" id="KW-1133">Transmembrane helix</keyword>
<dbReference type="GO" id="GO:0030170">
    <property type="term" value="F:pyridoxal phosphate binding"/>
    <property type="evidence" value="ECO:0007669"/>
    <property type="project" value="InterPro"/>
</dbReference>
<dbReference type="Proteomes" id="UP001168098">
    <property type="component" value="Unassembled WGS sequence"/>
</dbReference>
<dbReference type="Gene3D" id="1.20.1340.10">
    <property type="entry name" value="dopa decarboxylase, N-terminal domain"/>
    <property type="match status" value="1"/>
</dbReference>
<keyword evidence="4 6" id="KW-0663">Pyridoxal phosphate</keyword>
<gene>
    <name evidence="8" type="ORF">PVL29_004797</name>
</gene>
<dbReference type="EMBL" id="JARBHA010000004">
    <property type="protein sequence ID" value="KAJ9703165.1"/>
    <property type="molecule type" value="Genomic_DNA"/>
</dbReference>
<dbReference type="InterPro" id="IPR015424">
    <property type="entry name" value="PyrdxlP-dep_Trfase"/>
</dbReference>
<evidence type="ECO:0000256" key="6">
    <source>
        <dbReference type="RuleBase" id="RU000382"/>
    </source>
</evidence>
<dbReference type="Gene3D" id="3.90.1150.10">
    <property type="entry name" value="Aspartate Aminotransferase, domain 1"/>
    <property type="match status" value="1"/>
</dbReference>